<dbReference type="OrthoDB" id="7550810at2759"/>
<reference evidence="1 2" key="1">
    <citation type="submission" date="2020-04" db="EMBL/GenBank/DDBJ databases">
        <title>Perkinsus chesapeaki whole genome sequence.</title>
        <authorList>
            <person name="Bogema D.R."/>
        </authorList>
    </citation>
    <scope>NUCLEOTIDE SEQUENCE [LARGE SCALE GENOMIC DNA]</scope>
    <source>
        <strain evidence="1">ATCC PRA-425</strain>
    </source>
</reference>
<dbReference type="AlphaFoldDB" id="A0A7J6KHN5"/>
<sequence>GVAHVDDVVRASRGWLKKVTCHSDNSGVVAWLRSGCPGSKGVERPSIRRLVSTVKDLARDWTTFYSISTSFNFVNGSSNSTADTLSRLSYDLGITAALGQHIDQPIVLVTAE</sequence>
<organism evidence="1 2">
    <name type="scientific">Perkinsus chesapeaki</name>
    <name type="common">Clam parasite</name>
    <name type="synonym">Perkinsus andrewsi</name>
    <dbReference type="NCBI Taxonomy" id="330153"/>
    <lineage>
        <taxon>Eukaryota</taxon>
        <taxon>Sar</taxon>
        <taxon>Alveolata</taxon>
        <taxon>Perkinsozoa</taxon>
        <taxon>Perkinsea</taxon>
        <taxon>Perkinsida</taxon>
        <taxon>Perkinsidae</taxon>
        <taxon>Perkinsus</taxon>
    </lineage>
</organism>
<protein>
    <recommendedName>
        <fullName evidence="3">RNase H type-1 domain-containing protein</fullName>
    </recommendedName>
</protein>
<evidence type="ECO:0000313" key="2">
    <source>
        <dbReference type="Proteomes" id="UP000591131"/>
    </source>
</evidence>
<gene>
    <name evidence="1" type="ORF">FOL47_005855</name>
</gene>
<keyword evidence="2" id="KW-1185">Reference proteome</keyword>
<name>A0A7J6KHN5_PERCH</name>
<dbReference type="Proteomes" id="UP000591131">
    <property type="component" value="Unassembled WGS sequence"/>
</dbReference>
<evidence type="ECO:0008006" key="3">
    <source>
        <dbReference type="Google" id="ProtNLM"/>
    </source>
</evidence>
<feature type="non-terminal residue" evidence="1">
    <location>
        <position position="112"/>
    </location>
</feature>
<proteinExistence type="predicted"/>
<comment type="caution">
    <text evidence="1">The sequence shown here is derived from an EMBL/GenBank/DDBJ whole genome shotgun (WGS) entry which is preliminary data.</text>
</comment>
<evidence type="ECO:0000313" key="1">
    <source>
        <dbReference type="EMBL" id="KAF4646647.1"/>
    </source>
</evidence>
<feature type="non-terminal residue" evidence="1">
    <location>
        <position position="1"/>
    </location>
</feature>
<dbReference type="EMBL" id="JAAPAO010003235">
    <property type="protein sequence ID" value="KAF4646647.1"/>
    <property type="molecule type" value="Genomic_DNA"/>
</dbReference>
<accession>A0A7J6KHN5</accession>